<feature type="modified residue" description="N6-(pyridoxal phosphate)lysine" evidence="2 3">
    <location>
        <position position="25"/>
    </location>
</feature>
<dbReference type="HOGENOM" id="CLU_059988_1_3_10"/>
<proteinExistence type="inferred from homology"/>
<dbReference type="EMBL" id="LN515532">
    <property type="protein sequence ID" value="CEA17090.1"/>
    <property type="molecule type" value="Genomic_DNA"/>
</dbReference>
<keyword evidence="1 2" id="KW-0663">Pyridoxal phosphate</keyword>
<comment type="similarity">
    <text evidence="2 4">Belongs to the pyridoxal phosphate-binding protein YggS/PROSC family.</text>
</comment>
<organism evidence="6 7">
    <name type="scientific">Fermentimonas caenicola</name>
    <dbReference type="NCBI Taxonomy" id="1562970"/>
    <lineage>
        <taxon>Bacteria</taxon>
        <taxon>Pseudomonadati</taxon>
        <taxon>Bacteroidota</taxon>
        <taxon>Bacteroidia</taxon>
        <taxon>Bacteroidales</taxon>
        <taxon>Dysgonomonadaceae</taxon>
        <taxon>Fermentimonas</taxon>
    </lineage>
</organism>
<evidence type="ECO:0000256" key="4">
    <source>
        <dbReference type="RuleBase" id="RU004514"/>
    </source>
</evidence>
<protein>
    <recommendedName>
        <fullName evidence="2">Pyridoxal phosphate homeostasis protein</fullName>
        <shortName evidence="2">PLP homeostasis protein</shortName>
    </recommendedName>
</protein>
<dbReference type="PROSITE" id="PS01211">
    <property type="entry name" value="UPF0001"/>
    <property type="match status" value="1"/>
</dbReference>
<evidence type="ECO:0000259" key="5">
    <source>
        <dbReference type="Pfam" id="PF01168"/>
    </source>
</evidence>
<dbReference type="PIRSF" id="PIRSF004848">
    <property type="entry name" value="YBL036c_PLPDEIII"/>
    <property type="match status" value="1"/>
</dbReference>
<comment type="cofactor">
    <cofactor evidence="3">
        <name>pyridoxal 5'-phosphate</name>
        <dbReference type="ChEBI" id="CHEBI:597326"/>
    </cofactor>
</comment>
<evidence type="ECO:0000256" key="2">
    <source>
        <dbReference type="HAMAP-Rule" id="MF_02087"/>
    </source>
</evidence>
<dbReference type="Pfam" id="PF01168">
    <property type="entry name" value="Ala_racemase_N"/>
    <property type="match status" value="1"/>
</dbReference>
<accession>A0A098C2G2</accession>
<dbReference type="GO" id="GO:0030170">
    <property type="term" value="F:pyridoxal phosphate binding"/>
    <property type="evidence" value="ECO:0007669"/>
    <property type="project" value="UniProtKB-UniRule"/>
</dbReference>
<keyword evidence="7" id="KW-1185">Reference proteome</keyword>
<name>A0A098C2G2_9BACT</name>
<evidence type="ECO:0000313" key="6">
    <source>
        <dbReference type="EMBL" id="CEA17090.1"/>
    </source>
</evidence>
<dbReference type="Proteomes" id="UP000032417">
    <property type="component" value="Chromosome 1"/>
</dbReference>
<dbReference type="PANTHER" id="PTHR10146:SF14">
    <property type="entry name" value="PYRIDOXAL PHOSPHATE HOMEOSTASIS PROTEIN"/>
    <property type="match status" value="1"/>
</dbReference>
<dbReference type="OrthoDB" id="9804072at2"/>
<dbReference type="CDD" id="cd00635">
    <property type="entry name" value="PLPDE_III_YBL036c_like"/>
    <property type="match status" value="1"/>
</dbReference>
<dbReference type="HAMAP" id="MF_02087">
    <property type="entry name" value="PLP_homeostasis"/>
    <property type="match status" value="1"/>
</dbReference>
<dbReference type="PANTHER" id="PTHR10146">
    <property type="entry name" value="PROLINE SYNTHETASE CO-TRANSCRIBED BACTERIAL HOMOLOG PROTEIN"/>
    <property type="match status" value="1"/>
</dbReference>
<dbReference type="InterPro" id="IPR001608">
    <property type="entry name" value="Ala_racemase_N"/>
</dbReference>
<dbReference type="InterPro" id="IPR011078">
    <property type="entry name" value="PyrdxlP_homeostasis"/>
</dbReference>
<evidence type="ECO:0000256" key="1">
    <source>
        <dbReference type="ARBA" id="ARBA00022898"/>
    </source>
</evidence>
<dbReference type="InterPro" id="IPR029066">
    <property type="entry name" value="PLP-binding_barrel"/>
</dbReference>
<dbReference type="Gene3D" id="3.20.20.10">
    <property type="entry name" value="Alanine racemase"/>
    <property type="match status" value="1"/>
</dbReference>
<dbReference type="NCBIfam" id="TIGR00044">
    <property type="entry name" value="YggS family pyridoxal phosphate-dependent enzyme"/>
    <property type="match status" value="1"/>
</dbReference>
<feature type="domain" description="Alanine racemase N-terminal" evidence="5">
    <location>
        <begin position="3"/>
        <end position="219"/>
    </location>
</feature>
<dbReference type="STRING" id="1562970.ING2E5B_2365"/>
<dbReference type="PATRIC" id="fig|1562970.3.peg.2336"/>
<sequence length="220" mass="25255">MSIRSKIEALKETVPSNVKIVAVSKFHSNEEIMEAYNAGQRLFGESRVQELVQKQQELPKDIEWHFIGNLQRNKVKQIAPFVTLIHSLDSERLMREIEKQGCANNRVIPCLLQIHIADEDTKSGFSPEECRKFLSEGRWRECRHVKISGLMGMATFTEDEKKVKNEFDKLKSLFDEFKDLHFKDDADFKEVSMGMTGDYPLAIESGSTIVRIGTLIFGSR</sequence>
<gene>
    <name evidence="6" type="ORF">ING2E5B_2365</name>
</gene>
<dbReference type="AlphaFoldDB" id="A0A098C2G2"/>
<dbReference type="KEGG" id="pbt:ING2E5B_2365"/>
<evidence type="ECO:0000313" key="7">
    <source>
        <dbReference type="Proteomes" id="UP000032417"/>
    </source>
</evidence>
<reference evidence="6 7" key="1">
    <citation type="submission" date="2014-08" db="EMBL/GenBank/DDBJ databases">
        <authorList>
            <person name="Wibberg D."/>
        </authorList>
    </citation>
    <scope>NUCLEOTIDE SEQUENCE [LARGE SCALE GENOMIC DNA]</scope>
    <source>
        <strain evidence="7">ING2-E5B</strain>
    </source>
</reference>
<dbReference type="SUPFAM" id="SSF51419">
    <property type="entry name" value="PLP-binding barrel"/>
    <property type="match status" value="1"/>
</dbReference>
<dbReference type="FunFam" id="3.20.20.10:FF:000018">
    <property type="entry name" value="Pyridoxal phosphate homeostasis protein"/>
    <property type="match status" value="1"/>
</dbReference>
<comment type="function">
    <text evidence="2">Pyridoxal 5'-phosphate (PLP)-binding protein, which is involved in PLP homeostasis.</text>
</comment>
<evidence type="ECO:0000256" key="3">
    <source>
        <dbReference type="PIRSR" id="PIRSR004848-1"/>
    </source>
</evidence>